<dbReference type="Proteomes" id="UP000177445">
    <property type="component" value="Chromosome"/>
</dbReference>
<feature type="transmembrane region" description="Helical" evidence="10">
    <location>
        <begin position="20"/>
        <end position="39"/>
    </location>
</feature>
<dbReference type="AlphaFoldDB" id="A0A1D9GJ67"/>
<keyword evidence="2" id="KW-0145">Chemotaxis</keyword>
<dbReference type="FunFam" id="1.10.287.950:FF:000001">
    <property type="entry name" value="Methyl-accepting chemotaxis sensory transducer"/>
    <property type="match status" value="1"/>
</dbReference>
<dbReference type="GO" id="GO:0007165">
    <property type="term" value="P:signal transduction"/>
    <property type="evidence" value="ECO:0007669"/>
    <property type="project" value="UniProtKB-KW"/>
</dbReference>
<gene>
    <name evidence="13" type="ORF">BKP64_05655</name>
</gene>
<evidence type="ECO:0000256" key="10">
    <source>
        <dbReference type="SAM" id="Phobius"/>
    </source>
</evidence>
<comment type="subcellular location">
    <subcellularLocation>
        <location evidence="1">Membrane</location>
        <topology evidence="1">Multi-pass membrane protein</topology>
    </subcellularLocation>
</comment>
<dbReference type="CDD" id="cd06225">
    <property type="entry name" value="HAMP"/>
    <property type="match status" value="1"/>
</dbReference>
<keyword evidence="3 10" id="KW-0812">Transmembrane</keyword>
<evidence type="ECO:0000256" key="6">
    <source>
        <dbReference type="ARBA" id="ARBA00023224"/>
    </source>
</evidence>
<evidence type="ECO:0000259" key="11">
    <source>
        <dbReference type="PROSITE" id="PS50111"/>
    </source>
</evidence>
<feature type="region of interest" description="Disordered" evidence="9">
    <location>
        <begin position="258"/>
        <end position="283"/>
    </location>
</feature>
<dbReference type="KEGG" id="msq:BKP64_05655"/>
<feature type="domain" description="HAMP" evidence="12">
    <location>
        <begin position="196"/>
        <end position="248"/>
    </location>
</feature>
<evidence type="ECO:0000256" key="2">
    <source>
        <dbReference type="ARBA" id="ARBA00022500"/>
    </source>
</evidence>
<dbReference type="InterPro" id="IPR004089">
    <property type="entry name" value="MCPsignal_dom"/>
</dbReference>
<dbReference type="SUPFAM" id="SSF58104">
    <property type="entry name" value="Methyl-accepting chemotaxis protein (MCP) signaling domain"/>
    <property type="match status" value="1"/>
</dbReference>
<feature type="compositionally biased region" description="Low complexity" evidence="9">
    <location>
        <begin position="258"/>
        <end position="268"/>
    </location>
</feature>
<dbReference type="PROSITE" id="PS50111">
    <property type="entry name" value="CHEMOTAXIS_TRANSDUC_2"/>
    <property type="match status" value="1"/>
</dbReference>
<accession>A0A1D9GJ67</accession>
<dbReference type="SMART" id="SM00304">
    <property type="entry name" value="HAMP"/>
    <property type="match status" value="1"/>
</dbReference>
<dbReference type="PANTHER" id="PTHR32089:SF120">
    <property type="entry name" value="METHYL-ACCEPTING CHEMOTAXIS PROTEIN TLPQ"/>
    <property type="match status" value="1"/>
</dbReference>
<evidence type="ECO:0000256" key="3">
    <source>
        <dbReference type="ARBA" id="ARBA00022692"/>
    </source>
</evidence>
<evidence type="ECO:0000256" key="7">
    <source>
        <dbReference type="ARBA" id="ARBA00029447"/>
    </source>
</evidence>
<dbReference type="GO" id="GO:0004888">
    <property type="term" value="F:transmembrane signaling receptor activity"/>
    <property type="evidence" value="ECO:0007669"/>
    <property type="project" value="InterPro"/>
</dbReference>
<comment type="similarity">
    <text evidence="7">Belongs to the methyl-accepting chemotaxis (MCP) protein family.</text>
</comment>
<dbReference type="GO" id="GO:0016020">
    <property type="term" value="C:membrane"/>
    <property type="evidence" value="ECO:0007669"/>
    <property type="project" value="UniProtKB-SubCell"/>
</dbReference>
<evidence type="ECO:0000256" key="9">
    <source>
        <dbReference type="SAM" id="MobiDB-lite"/>
    </source>
</evidence>
<protein>
    <submittedName>
        <fullName evidence="13">Chemotaxis protein</fullName>
    </submittedName>
</protein>
<keyword evidence="5 10" id="KW-0472">Membrane</keyword>
<dbReference type="SMART" id="SM00283">
    <property type="entry name" value="MA"/>
    <property type="match status" value="1"/>
</dbReference>
<dbReference type="GO" id="GO:0006935">
    <property type="term" value="P:chemotaxis"/>
    <property type="evidence" value="ECO:0007669"/>
    <property type="project" value="UniProtKB-KW"/>
</dbReference>
<reference evidence="13 14" key="1">
    <citation type="submission" date="2016-10" db="EMBL/GenBank/DDBJ databases">
        <title>Marinobacter salinus sp. nov., a moderately halophilic bacterium isolated from a tidal flat environment.</title>
        <authorList>
            <person name="Park S.-J."/>
        </authorList>
    </citation>
    <scope>NUCLEOTIDE SEQUENCE [LARGE SCALE GENOMIC DNA]</scope>
    <source>
        <strain evidence="13 14">Hb8</strain>
    </source>
</reference>
<organism evidence="13 14">
    <name type="scientific">Marinobacter salinus</name>
    <dbReference type="NCBI Taxonomy" id="1874317"/>
    <lineage>
        <taxon>Bacteria</taxon>
        <taxon>Pseudomonadati</taxon>
        <taxon>Pseudomonadota</taxon>
        <taxon>Gammaproteobacteria</taxon>
        <taxon>Pseudomonadales</taxon>
        <taxon>Marinobacteraceae</taxon>
        <taxon>Marinobacter</taxon>
    </lineage>
</organism>
<dbReference type="PROSITE" id="PS50885">
    <property type="entry name" value="HAMP"/>
    <property type="match status" value="1"/>
</dbReference>
<dbReference type="EMBL" id="CP017715">
    <property type="protein sequence ID" value="AOY87696.1"/>
    <property type="molecule type" value="Genomic_DNA"/>
</dbReference>
<dbReference type="Pfam" id="PF00672">
    <property type="entry name" value="HAMP"/>
    <property type="match status" value="1"/>
</dbReference>
<evidence type="ECO:0000313" key="13">
    <source>
        <dbReference type="EMBL" id="AOY87696.1"/>
    </source>
</evidence>
<proteinExistence type="inferred from homology"/>
<keyword evidence="6 8" id="KW-0807">Transducer</keyword>
<dbReference type="Pfam" id="PF00015">
    <property type="entry name" value="MCPsignal"/>
    <property type="match status" value="1"/>
</dbReference>
<evidence type="ECO:0000259" key="12">
    <source>
        <dbReference type="PROSITE" id="PS50885"/>
    </source>
</evidence>
<dbReference type="InterPro" id="IPR003660">
    <property type="entry name" value="HAMP_dom"/>
</dbReference>
<evidence type="ECO:0000313" key="14">
    <source>
        <dbReference type="Proteomes" id="UP000177445"/>
    </source>
</evidence>
<sequence length="525" mass="56235">MSLKHFFGNLAVGKKLAGSFAILLILLAIVSAVGIFSLNDYNRGVLIVKHANEAEIGLLEAERAEKNFTITQDPKYIQRALKYLGEAKAAVTPLIDMQQADSEDQQQAEQILDGVRSFEELLKRYESSISGRADIVRSLEEQMAAVAGSTIDSMEGLKQGEQAELQDIYDLAVAEVTIVTVIALIVAFILAWTLTRSITRPINEAVSIANKVASGDLTVNVQDLRGDEFGQLLAAFGTMITNLRELIREIETGASSIASSSEELSTVSNQNSEGVAEQQAQTDQVATAMNEMVATVNEVAKSAEAAFEAANHASDKSGNGEKAVRETLELVADLNKQSTNVMEQLNGLQTQTNNIATVLDVIKSVAEQTNLLALNAAIEAARAGEHGRGFSVVADEVRSLAQRTQSSAAEIETLISNLVASAESSVSSMETGNKLAEQTLERAQRAGTVIQEMAQAVEEIRQYNSQIATAAEEQSSVADEINQNVTLIRDVGDQSAASTEQVSSASQELARLAEGLSTQVARFKV</sequence>
<evidence type="ECO:0000256" key="8">
    <source>
        <dbReference type="PROSITE-ProRule" id="PRU00284"/>
    </source>
</evidence>
<dbReference type="InterPro" id="IPR004090">
    <property type="entry name" value="Chemotax_Me-accpt_rcpt"/>
</dbReference>
<keyword evidence="4 10" id="KW-1133">Transmembrane helix</keyword>
<feature type="domain" description="Methyl-accepting transducer" evidence="11">
    <location>
        <begin position="253"/>
        <end position="489"/>
    </location>
</feature>
<evidence type="ECO:0000256" key="4">
    <source>
        <dbReference type="ARBA" id="ARBA00022989"/>
    </source>
</evidence>
<name>A0A1D9GJ67_9GAMM</name>
<feature type="transmembrane region" description="Helical" evidence="10">
    <location>
        <begin position="168"/>
        <end position="194"/>
    </location>
</feature>
<feature type="compositionally biased region" description="Polar residues" evidence="9">
    <location>
        <begin position="269"/>
        <end position="283"/>
    </location>
</feature>
<keyword evidence="14" id="KW-1185">Reference proteome</keyword>
<dbReference type="RefSeq" id="WP_070967113.1">
    <property type="nucleotide sequence ID" value="NZ_CP017715.1"/>
</dbReference>
<dbReference type="PANTHER" id="PTHR32089">
    <property type="entry name" value="METHYL-ACCEPTING CHEMOTAXIS PROTEIN MCPB"/>
    <property type="match status" value="1"/>
</dbReference>
<dbReference type="PRINTS" id="PR00260">
    <property type="entry name" value="CHEMTRNSDUCR"/>
</dbReference>
<dbReference type="Gene3D" id="1.10.287.950">
    <property type="entry name" value="Methyl-accepting chemotaxis protein"/>
    <property type="match status" value="1"/>
</dbReference>
<dbReference type="STRING" id="1874317.BKP64_05655"/>
<evidence type="ECO:0000256" key="1">
    <source>
        <dbReference type="ARBA" id="ARBA00004141"/>
    </source>
</evidence>
<evidence type="ECO:0000256" key="5">
    <source>
        <dbReference type="ARBA" id="ARBA00023136"/>
    </source>
</evidence>